<gene>
    <name evidence="1" type="ORF">HDF25_001098</name>
</gene>
<organism evidence="1 2">
    <name type="scientific">Pedobacter cryoconitis</name>
    <dbReference type="NCBI Taxonomy" id="188932"/>
    <lineage>
        <taxon>Bacteria</taxon>
        <taxon>Pseudomonadati</taxon>
        <taxon>Bacteroidota</taxon>
        <taxon>Sphingobacteriia</taxon>
        <taxon>Sphingobacteriales</taxon>
        <taxon>Sphingobacteriaceae</taxon>
        <taxon>Pedobacter</taxon>
    </lineage>
</organism>
<evidence type="ECO:0000313" key="2">
    <source>
        <dbReference type="Proteomes" id="UP000521017"/>
    </source>
</evidence>
<comment type="caution">
    <text evidence="1">The sequence shown here is derived from an EMBL/GenBank/DDBJ whole genome shotgun (WGS) entry which is preliminary data.</text>
</comment>
<name>A0A7X0J376_9SPHI</name>
<proteinExistence type="predicted"/>
<protein>
    <submittedName>
        <fullName evidence="1">Uncharacterized protein</fullName>
    </submittedName>
</protein>
<evidence type="ECO:0000313" key="1">
    <source>
        <dbReference type="EMBL" id="MBB6498957.1"/>
    </source>
</evidence>
<dbReference type="EMBL" id="JACHCC010000003">
    <property type="protein sequence ID" value="MBB6498957.1"/>
    <property type="molecule type" value="Genomic_DNA"/>
</dbReference>
<dbReference type="AlphaFoldDB" id="A0A7X0J376"/>
<sequence length="58" mass="6851">MLNGNKSAIAEYTIKYKNITHFVELIPRKLNQLDTIKAYFSLFDDGWRIEKKPGLEFM</sequence>
<accession>A0A7X0J376</accession>
<reference evidence="1 2" key="1">
    <citation type="submission" date="2020-08" db="EMBL/GenBank/DDBJ databases">
        <title>Genomic Encyclopedia of Type Strains, Phase IV (KMG-V): Genome sequencing to study the core and pangenomes of soil and plant-associated prokaryotes.</title>
        <authorList>
            <person name="Whitman W."/>
        </authorList>
    </citation>
    <scope>NUCLEOTIDE SEQUENCE [LARGE SCALE GENOMIC DNA]</scope>
    <source>
        <strain evidence="1 2">M2T3</strain>
    </source>
</reference>
<dbReference type="Proteomes" id="UP000521017">
    <property type="component" value="Unassembled WGS sequence"/>
</dbReference>
<dbReference type="RefSeq" id="WP_221450863.1">
    <property type="nucleotide sequence ID" value="NZ_JACHCC010000003.1"/>
</dbReference>